<dbReference type="Pfam" id="PF17358">
    <property type="entry name" value="DUF5384"/>
    <property type="match status" value="1"/>
</dbReference>
<evidence type="ECO:0008006" key="5">
    <source>
        <dbReference type="Google" id="ProtNLM"/>
    </source>
</evidence>
<dbReference type="AlphaFoldDB" id="A0A1H2HVV6"/>
<sequence length="177" mass="20125">MNRIILGFCSILASMPLLAANQFDQLHALEQQHQREVAAAAAEQARQAAAEQARLAEQRRVEQRRQQEAQRLADNRASALRKEKQAEEQRLRSRDEKYEDQLRAMELESRQLELQARRAVTERTDDYIDADLNEQAARTDVLQSGADATRNLALGNKALLEDTGKAEVNRSNRIFGD</sequence>
<proteinExistence type="predicted"/>
<feature type="region of interest" description="Disordered" evidence="1">
    <location>
        <begin position="65"/>
        <end position="96"/>
    </location>
</feature>
<keyword evidence="2" id="KW-0732">Signal</keyword>
<organism evidence="3 4">
    <name type="scientific">Pseudomonas pohangensis</name>
    <dbReference type="NCBI Taxonomy" id="364197"/>
    <lineage>
        <taxon>Bacteria</taxon>
        <taxon>Pseudomonadati</taxon>
        <taxon>Pseudomonadota</taxon>
        <taxon>Gammaproteobacteria</taxon>
        <taxon>Pseudomonadales</taxon>
        <taxon>Pseudomonadaceae</taxon>
        <taxon>Pseudomonas</taxon>
    </lineage>
</organism>
<dbReference type="Proteomes" id="UP000243232">
    <property type="component" value="Chromosome I"/>
</dbReference>
<keyword evidence="4" id="KW-1185">Reference proteome</keyword>
<dbReference type="EMBL" id="LT629785">
    <property type="protein sequence ID" value="SDU35845.1"/>
    <property type="molecule type" value="Genomic_DNA"/>
</dbReference>
<dbReference type="RefSeq" id="WP_231975039.1">
    <property type="nucleotide sequence ID" value="NZ_LT629785.1"/>
</dbReference>
<evidence type="ECO:0000313" key="4">
    <source>
        <dbReference type="Proteomes" id="UP000243232"/>
    </source>
</evidence>
<protein>
    <recommendedName>
        <fullName evidence="5">Colicin import membrane protein</fullName>
    </recommendedName>
</protein>
<dbReference type="InterPro" id="IPR020231">
    <property type="entry name" value="Uncharacterised_YfgI"/>
</dbReference>
<evidence type="ECO:0000256" key="1">
    <source>
        <dbReference type="SAM" id="MobiDB-lite"/>
    </source>
</evidence>
<feature type="signal peptide" evidence="2">
    <location>
        <begin position="1"/>
        <end position="19"/>
    </location>
</feature>
<accession>A0A1H2HVV6</accession>
<feature type="chain" id="PRO_5009276079" description="Colicin import membrane protein" evidence="2">
    <location>
        <begin position="20"/>
        <end position="177"/>
    </location>
</feature>
<dbReference type="STRING" id="364197.SAMN05216296_3295"/>
<reference evidence="4" key="1">
    <citation type="submission" date="2016-10" db="EMBL/GenBank/DDBJ databases">
        <authorList>
            <person name="Varghese N."/>
            <person name="Submissions S."/>
        </authorList>
    </citation>
    <scope>NUCLEOTIDE SEQUENCE [LARGE SCALE GENOMIC DNA]</scope>
    <source>
        <strain evidence="4">DSM 17875</strain>
    </source>
</reference>
<name>A0A1H2HVV6_9PSED</name>
<evidence type="ECO:0000313" key="3">
    <source>
        <dbReference type="EMBL" id="SDU35845.1"/>
    </source>
</evidence>
<gene>
    <name evidence="3" type="ORF">SAMN05216296_3295</name>
</gene>
<evidence type="ECO:0000256" key="2">
    <source>
        <dbReference type="SAM" id="SignalP"/>
    </source>
</evidence>